<dbReference type="Proteomes" id="UP000253426">
    <property type="component" value="Unassembled WGS sequence"/>
</dbReference>
<evidence type="ECO:0000256" key="1">
    <source>
        <dbReference type="SAM" id="SignalP"/>
    </source>
</evidence>
<gene>
    <name evidence="3" type="ORF">DES53_107294</name>
</gene>
<dbReference type="GO" id="GO:0016020">
    <property type="term" value="C:membrane"/>
    <property type="evidence" value="ECO:0007669"/>
    <property type="project" value="GOC"/>
</dbReference>
<sequence>MQTLRWLALGLFLLLPLASSQGGEVVRVVTWNLEWFPGKKPNATQEQRDQHFLEVASVVPQFRADILILQEVRDLDSVEKLAKLLPGFEVHVVSSFKDQVGGVVGLQQIAILSRFKAEGAWAESWKRGWVNAPRGYAYAKLMVSGKPLHVYGIHLKSNLGDAIANTSKREDAVEQLLDHIKTQAKEGEAVVVGGDFNVSKEQSAHAGDTTLSKMELAGFFWSFEGVPLQDRITIPGNGRYPDACFDHLYLRDLGRPVAWVLKDIPGSDHFPVVVDVAVPW</sequence>
<dbReference type="Pfam" id="PF03372">
    <property type="entry name" value="Exo_endo_phos"/>
    <property type="match status" value="1"/>
</dbReference>
<feature type="signal peptide" evidence="1">
    <location>
        <begin position="1"/>
        <end position="22"/>
    </location>
</feature>
<feature type="chain" id="PRO_5016743396" evidence="1">
    <location>
        <begin position="23"/>
        <end position="280"/>
    </location>
</feature>
<keyword evidence="3" id="KW-0269">Exonuclease</keyword>
<keyword evidence="1" id="KW-0732">Signal</keyword>
<dbReference type="PANTHER" id="PTHR14859:SF1">
    <property type="entry name" value="PGAP2-INTERACTING PROTEIN"/>
    <property type="match status" value="1"/>
</dbReference>
<dbReference type="OrthoDB" id="395856at2"/>
<dbReference type="GO" id="GO:0004527">
    <property type="term" value="F:exonuclease activity"/>
    <property type="evidence" value="ECO:0007669"/>
    <property type="project" value="UniProtKB-KW"/>
</dbReference>
<dbReference type="InterPro" id="IPR005135">
    <property type="entry name" value="Endo/exonuclease/phosphatase"/>
</dbReference>
<keyword evidence="3" id="KW-0540">Nuclease</keyword>
<dbReference type="InterPro" id="IPR051916">
    <property type="entry name" value="GPI-anchor_lipid_remodeler"/>
</dbReference>
<dbReference type="EMBL" id="QNRR01000007">
    <property type="protein sequence ID" value="RBP41462.1"/>
    <property type="molecule type" value="Genomic_DNA"/>
</dbReference>
<name>A0A366HFX4_9BACT</name>
<dbReference type="InterPro" id="IPR036691">
    <property type="entry name" value="Endo/exonu/phosph_ase_sf"/>
</dbReference>
<protein>
    <submittedName>
        <fullName evidence="3">Endonuclease/exonuclease/phosphatase (EEP) superfamily protein YafD</fullName>
    </submittedName>
</protein>
<comment type="caution">
    <text evidence="3">The sequence shown here is derived from an EMBL/GenBank/DDBJ whole genome shotgun (WGS) entry which is preliminary data.</text>
</comment>
<organism evidence="3 4">
    <name type="scientific">Roseimicrobium gellanilyticum</name>
    <dbReference type="NCBI Taxonomy" id="748857"/>
    <lineage>
        <taxon>Bacteria</taxon>
        <taxon>Pseudomonadati</taxon>
        <taxon>Verrucomicrobiota</taxon>
        <taxon>Verrucomicrobiia</taxon>
        <taxon>Verrucomicrobiales</taxon>
        <taxon>Verrucomicrobiaceae</taxon>
        <taxon>Roseimicrobium</taxon>
    </lineage>
</organism>
<dbReference type="SUPFAM" id="SSF56219">
    <property type="entry name" value="DNase I-like"/>
    <property type="match status" value="1"/>
</dbReference>
<dbReference type="AlphaFoldDB" id="A0A366HFX4"/>
<keyword evidence="3" id="KW-0378">Hydrolase</keyword>
<feature type="domain" description="Endonuclease/exonuclease/phosphatase" evidence="2">
    <location>
        <begin position="29"/>
        <end position="269"/>
    </location>
</feature>
<keyword evidence="3" id="KW-0255">Endonuclease</keyword>
<evidence type="ECO:0000313" key="4">
    <source>
        <dbReference type="Proteomes" id="UP000253426"/>
    </source>
</evidence>
<keyword evidence="4" id="KW-1185">Reference proteome</keyword>
<reference evidence="3 4" key="1">
    <citation type="submission" date="2018-06" db="EMBL/GenBank/DDBJ databases">
        <title>Genomic Encyclopedia of Type Strains, Phase IV (KMG-IV): sequencing the most valuable type-strain genomes for metagenomic binning, comparative biology and taxonomic classification.</title>
        <authorList>
            <person name="Goeker M."/>
        </authorList>
    </citation>
    <scope>NUCLEOTIDE SEQUENCE [LARGE SCALE GENOMIC DNA]</scope>
    <source>
        <strain evidence="3 4">DSM 25532</strain>
    </source>
</reference>
<dbReference type="PANTHER" id="PTHR14859">
    <property type="entry name" value="CALCOFLUOR WHITE HYPERSENSITIVE PROTEIN PRECURSOR"/>
    <property type="match status" value="1"/>
</dbReference>
<dbReference type="Gene3D" id="3.60.10.10">
    <property type="entry name" value="Endonuclease/exonuclease/phosphatase"/>
    <property type="match status" value="1"/>
</dbReference>
<evidence type="ECO:0000259" key="2">
    <source>
        <dbReference type="Pfam" id="PF03372"/>
    </source>
</evidence>
<dbReference type="GO" id="GO:0004519">
    <property type="term" value="F:endonuclease activity"/>
    <property type="evidence" value="ECO:0007669"/>
    <property type="project" value="UniProtKB-KW"/>
</dbReference>
<evidence type="ECO:0000313" key="3">
    <source>
        <dbReference type="EMBL" id="RBP41462.1"/>
    </source>
</evidence>
<dbReference type="GO" id="GO:0006506">
    <property type="term" value="P:GPI anchor biosynthetic process"/>
    <property type="evidence" value="ECO:0007669"/>
    <property type="project" value="TreeGrafter"/>
</dbReference>
<proteinExistence type="predicted"/>
<accession>A0A366HFX4</accession>